<evidence type="ECO:0000313" key="2">
    <source>
        <dbReference type="EMBL" id="ADV63149.1"/>
    </source>
</evidence>
<proteinExistence type="predicted"/>
<dbReference type="HOGENOM" id="CLU_090389_18_2_0"/>
<accession>E8QZ07</accession>
<feature type="domain" description="Thioredoxin-like fold" evidence="1">
    <location>
        <begin position="19"/>
        <end position="96"/>
    </location>
</feature>
<dbReference type="Gene3D" id="3.40.30.10">
    <property type="entry name" value="Glutaredoxin"/>
    <property type="match status" value="1"/>
</dbReference>
<dbReference type="PANTHER" id="PTHR36450:SF1">
    <property type="entry name" value="THIOREDOXIN"/>
    <property type="match status" value="1"/>
</dbReference>
<dbReference type="NCBIfam" id="TIGR00412">
    <property type="entry name" value="redox_disulf_2"/>
    <property type="match status" value="1"/>
</dbReference>
<evidence type="ECO:0000259" key="1">
    <source>
        <dbReference type="Pfam" id="PF13192"/>
    </source>
</evidence>
<reference evidence="2 3" key="2">
    <citation type="journal article" date="2011" name="Stand. Genomic Sci.">
        <title>Complete genome sequence of Isosphaera pallida type strain (IS1B).</title>
        <authorList>
            <consortium name="US DOE Joint Genome Institute (JGI-PGF)"/>
            <person name="Goker M."/>
            <person name="Cleland D."/>
            <person name="Saunders E."/>
            <person name="Lapidus A."/>
            <person name="Nolan M."/>
            <person name="Lucas S."/>
            <person name="Hammon N."/>
            <person name="Deshpande S."/>
            <person name="Cheng J.F."/>
            <person name="Tapia R."/>
            <person name="Han C."/>
            <person name="Goodwin L."/>
            <person name="Pitluck S."/>
            <person name="Liolios K."/>
            <person name="Pagani I."/>
            <person name="Ivanova N."/>
            <person name="Mavromatis K."/>
            <person name="Pati A."/>
            <person name="Chen A."/>
            <person name="Palaniappan K."/>
            <person name="Land M."/>
            <person name="Hauser L."/>
            <person name="Chang Y.J."/>
            <person name="Jeffries C.D."/>
            <person name="Detter J.C."/>
            <person name="Beck B."/>
            <person name="Woyke T."/>
            <person name="Bristow J."/>
            <person name="Eisen J.A."/>
            <person name="Markowitz V."/>
            <person name="Hugenholtz P."/>
            <person name="Kyrpides N.C."/>
            <person name="Klenk H.P."/>
        </authorList>
    </citation>
    <scope>NUCLEOTIDE SEQUENCE [LARGE SCALE GENOMIC DNA]</scope>
    <source>
        <strain evidence="3">ATCC 43644 / DSM 9630 / IS1B</strain>
    </source>
</reference>
<evidence type="ECO:0000313" key="3">
    <source>
        <dbReference type="Proteomes" id="UP000008631"/>
    </source>
</evidence>
<dbReference type="InterPro" id="IPR012336">
    <property type="entry name" value="Thioredoxin-like_fold"/>
</dbReference>
<dbReference type="STRING" id="575540.Isop_2578"/>
<dbReference type="InParanoid" id="E8QZ07"/>
<protein>
    <recommendedName>
        <fullName evidence="1">Thioredoxin-like fold domain-containing protein</fullName>
    </recommendedName>
</protein>
<dbReference type="RefSeq" id="WP_013565437.1">
    <property type="nucleotide sequence ID" value="NC_014962.1"/>
</dbReference>
<dbReference type="EMBL" id="CP002353">
    <property type="protein sequence ID" value="ADV63149.1"/>
    <property type="molecule type" value="Genomic_DNA"/>
</dbReference>
<reference key="1">
    <citation type="submission" date="2010-11" db="EMBL/GenBank/DDBJ databases">
        <title>The complete sequence of chromosome of Isophaera pallida ATCC 43644.</title>
        <authorList>
            <consortium name="US DOE Joint Genome Institute (JGI-PGF)"/>
            <person name="Lucas S."/>
            <person name="Copeland A."/>
            <person name="Lapidus A."/>
            <person name="Bruce D."/>
            <person name="Goodwin L."/>
            <person name="Pitluck S."/>
            <person name="Kyrpides N."/>
            <person name="Mavromatis K."/>
            <person name="Pagani I."/>
            <person name="Ivanova N."/>
            <person name="Saunders E."/>
            <person name="Brettin T."/>
            <person name="Detter J.C."/>
            <person name="Han C."/>
            <person name="Tapia R."/>
            <person name="Land M."/>
            <person name="Hauser L."/>
            <person name="Markowitz V."/>
            <person name="Cheng J.-F."/>
            <person name="Hugenholtz P."/>
            <person name="Woyke T."/>
            <person name="Wu D."/>
            <person name="Eisen J.A."/>
        </authorList>
    </citation>
    <scope>NUCLEOTIDE SEQUENCE</scope>
    <source>
        <strain>ATCC 43644</strain>
    </source>
</reference>
<sequence>MNMNLTRTLEPGGHLGAIRVEVLGPGCPRCERLAQRVECVLEQLPAIAGRFVIVKVQSWTEMLSYEGVRALPALALDGQVVCWGRVPSVEELAGWLINAERNPSAATAE</sequence>
<gene>
    <name evidence="2" type="ordered locus">Isop_2578</name>
</gene>
<dbReference type="eggNOG" id="COG0526">
    <property type="taxonomic scope" value="Bacteria"/>
</dbReference>
<dbReference type="Pfam" id="PF13192">
    <property type="entry name" value="Thioredoxin_3"/>
    <property type="match status" value="1"/>
</dbReference>
<dbReference type="InterPro" id="IPR036249">
    <property type="entry name" value="Thioredoxin-like_sf"/>
</dbReference>
<dbReference type="AlphaFoldDB" id="E8QZ07"/>
<organism evidence="2 3">
    <name type="scientific">Isosphaera pallida (strain ATCC 43644 / DSM 9630 / IS1B)</name>
    <dbReference type="NCBI Taxonomy" id="575540"/>
    <lineage>
        <taxon>Bacteria</taxon>
        <taxon>Pseudomonadati</taxon>
        <taxon>Planctomycetota</taxon>
        <taxon>Planctomycetia</taxon>
        <taxon>Isosphaerales</taxon>
        <taxon>Isosphaeraceae</taxon>
        <taxon>Isosphaera</taxon>
    </lineage>
</organism>
<dbReference type="PANTHER" id="PTHR36450">
    <property type="entry name" value="THIOREDOXIN"/>
    <property type="match status" value="1"/>
</dbReference>
<dbReference type="Proteomes" id="UP000008631">
    <property type="component" value="Chromosome"/>
</dbReference>
<keyword evidence="3" id="KW-1185">Reference proteome</keyword>
<dbReference type="SUPFAM" id="SSF52833">
    <property type="entry name" value="Thioredoxin-like"/>
    <property type="match status" value="1"/>
</dbReference>
<dbReference type="OrthoDB" id="9800630at2"/>
<dbReference type="InterPro" id="IPR005243">
    <property type="entry name" value="THIRX-like_proc"/>
</dbReference>
<dbReference type="KEGG" id="ipa:Isop_2578"/>
<name>E8QZ07_ISOPI</name>